<reference evidence="3 4" key="1">
    <citation type="submission" date="2016-03" db="EMBL/GenBank/DDBJ databases">
        <title>Genome sequencing of Psychrobacter alimentarius PAMC 27889.</title>
        <authorList>
            <person name="Lee J."/>
            <person name="Kim O.-S."/>
        </authorList>
    </citation>
    <scope>NUCLEOTIDE SEQUENCE [LARGE SCALE GENOMIC DNA]</scope>
    <source>
        <strain evidence="3 4">PAMC 27889</strain>
    </source>
</reference>
<feature type="transmembrane region" description="Helical" evidence="1">
    <location>
        <begin position="105"/>
        <end position="124"/>
    </location>
</feature>
<dbReference type="SUPFAM" id="SSF54001">
    <property type="entry name" value="Cysteine proteinases"/>
    <property type="match status" value="1"/>
</dbReference>
<dbReference type="SMART" id="SM00460">
    <property type="entry name" value="TGc"/>
    <property type="match status" value="1"/>
</dbReference>
<dbReference type="Pfam" id="PF01841">
    <property type="entry name" value="Transglut_core"/>
    <property type="match status" value="1"/>
</dbReference>
<proteinExistence type="predicted"/>
<dbReference type="Pfam" id="PF11992">
    <property type="entry name" value="TgpA_N"/>
    <property type="match status" value="1"/>
</dbReference>
<evidence type="ECO:0000313" key="3">
    <source>
        <dbReference type="EMBL" id="AMT97745.1"/>
    </source>
</evidence>
<keyword evidence="4" id="KW-1185">Reference proteome</keyword>
<organism evidence="3 4">
    <name type="scientific">Psychrobacter alimentarius</name>
    <dbReference type="NCBI Taxonomy" id="261164"/>
    <lineage>
        <taxon>Bacteria</taxon>
        <taxon>Pseudomonadati</taxon>
        <taxon>Pseudomonadota</taxon>
        <taxon>Gammaproteobacteria</taxon>
        <taxon>Moraxellales</taxon>
        <taxon>Moraxellaceae</taxon>
        <taxon>Psychrobacter</taxon>
    </lineage>
</organism>
<feature type="transmembrane region" description="Helical" evidence="1">
    <location>
        <begin position="616"/>
        <end position="635"/>
    </location>
</feature>
<feature type="domain" description="Transglutaminase-like" evidence="2">
    <location>
        <begin position="463"/>
        <end position="534"/>
    </location>
</feature>
<dbReference type="PANTHER" id="PTHR42736:SF1">
    <property type="entry name" value="PROTEIN-GLUTAMINE GAMMA-GLUTAMYLTRANSFERASE"/>
    <property type="match status" value="1"/>
</dbReference>
<keyword evidence="1" id="KW-0472">Membrane</keyword>
<dbReference type="InterPro" id="IPR021878">
    <property type="entry name" value="TgpA_N"/>
</dbReference>
<dbReference type="Gene3D" id="3.10.620.30">
    <property type="match status" value="1"/>
</dbReference>
<accession>A0ABN4N657</accession>
<keyword evidence="1" id="KW-0812">Transmembrane</keyword>
<sequence>MTDSQRLAKRSVVHSSTDSANAASFEYLAVGRHIDTQDNLVNSDRWYRKLLALPAYYWVLLAQVIVVLPHAAHLPLWLIGFAVVSICAQLPNIKARFKERRHLKRVYQGMQMLGFLLGLAGLWLTYNTAFGLDMGVAFLVLCLVSKLWELYKRRDAYVLLNLSLFVLAALFLMDQGLVTTLEVVIGVIVVLLAFIALNDDGNARGDGRLRTLGVLGIGALPLLVVLFLFFPRLPPLWSVQLSSGQATTGVSDSMSPGDFANLGQSTELAFRVEFADNRPPQQELYWRGLVFSDFDGITWRPSSQQRQWRASPQMPTWIENAFATVPDAAKQSPTNYTVVLEPTQQNWLFGLDYPFTQRQDVSVTSNFTLRKDEPVTQQLRYEALQFTPMQIDPILTDELRQLNLALPAEGNPKARALAKELLAQSGSDPIRYMNAIERWINQTEFRYTLSPPRLNDDRIDEFLFDTKAGFCEHYSSSFTFMLRAAGIPARVVAGYQGGELSRGGNVWEVRQKDAHAWTEVWLEGQGWVRVDPTSFVAPERVEQGMNAITESRGAAMFGDGAGAQISYQQYQMLQALRRLSDQASYYWQKDVVGYDQDKQADSLLKWFNIRSVIGQIVWLATSAVVVMAVLVLLIWQRRRKRWHPADKPLAQLSKRLSKRDKLLARADDEAPLSWLDRVTATMDGQQHQVHTQTDTDHHHQPINRADLDTLQAKITSIKQDYRQLRYGRLSTLDHSHAEYKHILAQLKKNVRELL</sequence>
<evidence type="ECO:0000256" key="1">
    <source>
        <dbReference type="SAM" id="Phobius"/>
    </source>
</evidence>
<feature type="transmembrane region" description="Helical" evidence="1">
    <location>
        <begin position="209"/>
        <end position="230"/>
    </location>
</feature>
<dbReference type="InterPro" id="IPR052901">
    <property type="entry name" value="Bact_TGase-like"/>
</dbReference>
<feature type="transmembrane region" description="Helical" evidence="1">
    <location>
        <begin position="179"/>
        <end position="197"/>
    </location>
</feature>
<dbReference type="GeneID" id="33059042"/>
<feature type="transmembrane region" description="Helical" evidence="1">
    <location>
        <begin position="155"/>
        <end position="173"/>
    </location>
</feature>
<gene>
    <name evidence="3" type="ORF">A3K91_2165</name>
</gene>
<feature type="transmembrane region" description="Helical" evidence="1">
    <location>
        <begin position="130"/>
        <end position="148"/>
    </location>
</feature>
<feature type="transmembrane region" description="Helical" evidence="1">
    <location>
        <begin position="50"/>
        <end position="68"/>
    </location>
</feature>
<dbReference type="Proteomes" id="UP000076104">
    <property type="component" value="Chromosome"/>
</dbReference>
<evidence type="ECO:0000313" key="4">
    <source>
        <dbReference type="Proteomes" id="UP000076104"/>
    </source>
</evidence>
<dbReference type="InterPro" id="IPR038765">
    <property type="entry name" value="Papain-like_cys_pep_sf"/>
</dbReference>
<dbReference type="InterPro" id="IPR002931">
    <property type="entry name" value="Transglutaminase-like"/>
</dbReference>
<protein>
    <submittedName>
        <fullName evidence="3">Transglutaminase</fullName>
    </submittedName>
</protein>
<evidence type="ECO:0000259" key="2">
    <source>
        <dbReference type="SMART" id="SM00460"/>
    </source>
</evidence>
<feature type="transmembrane region" description="Helical" evidence="1">
    <location>
        <begin position="74"/>
        <end position="93"/>
    </location>
</feature>
<dbReference type="PANTHER" id="PTHR42736">
    <property type="entry name" value="PROTEIN-GLUTAMINE GAMMA-GLUTAMYLTRANSFERASE"/>
    <property type="match status" value="1"/>
</dbReference>
<dbReference type="RefSeq" id="WP_062845276.1">
    <property type="nucleotide sequence ID" value="NZ_CP014945.1"/>
</dbReference>
<name>A0ABN4N657_9GAMM</name>
<keyword evidence="1" id="KW-1133">Transmembrane helix</keyword>
<dbReference type="EMBL" id="CP014945">
    <property type="protein sequence ID" value="AMT97745.1"/>
    <property type="molecule type" value="Genomic_DNA"/>
</dbReference>